<evidence type="ECO:0000256" key="14">
    <source>
        <dbReference type="SAM" id="Phobius"/>
    </source>
</evidence>
<evidence type="ECO:0000313" key="17">
    <source>
        <dbReference type="Proteomes" id="UP000199300"/>
    </source>
</evidence>
<dbReference type="InterPro" id="IPR004358">
    <property type="entry name" value="Sig_transdc_His_kin-like_C"/>
</dbReference>
<dbReference type="CDD" id="cd00082">
    <property type="entry name" value="HisKA"/>
    <property type="match status" value="1"/>
</dbReference>
<dbReference type="EC" id="2.7.13.3" evidence="3"/>
<dbReference type="AlphaFoldDB" id="A0A1H8KIM3"/>
<organism evidence="16 17">
    <name type="scientific">Amphibacillus marinus</name>
    <dbReference type="NCBI Taxonomy" id="872970"/>
    <lineage>
        <taxon>Bacteria</taxon>
        <taxon>Bacillati</taxon>
        <taxon>Bacillota</taxon>
        <taxon>Bacilli</taxon>
        <taxon>Bacillales</taxon>
        <taxon>Bacillaceae</taxon>
        <taxon>Amphibacillus</taxon>
    </lineage>
</organism>
<feature type="domain" description="Histidine kinase" evidence="15">
    <location>
        <begin position="127"/>
        <end position="335"/>
    </location>
</feature>
<protein>
    <recommendedName>
        <fullName evidence="3">histidine kinase</fullName>
        <ecNumber evidence="3">2.7.13.3</ecNumber>
    </recommendedName>
</protein>
<sequence>MFLRYVIDKKSWLALIIGLLLLTNIILLFDAGFTLNPVSIIYLNGLFLVIFSVFFGWRYKKETQFLQQLQQSLLGFNEDWLETLSESQTQDLDQFTYQLLVELEQLYRSRLNQIKRMQLNESDYLAAWVHELKTPLTAMKIAIDQNRDQLLAQKLEVSWLRLHLLIDRQLYIERLPTMESDFLIETLPLEHVLKEEIRDLSVWFMEKNIAVDLKPEVEGEVLTDKKWCRFIIRQLLTNAINYSPAAGVIEIIIKRTDNHAVMVQVKDEGPGIKVHDLPRIFDKGFTGGNGRVKNAATGLGLYLAKEIAAKLHIDLSATAGDNSGATLTMLFPVEEDDLGIKRHTLASSTH</sequence>
<evidence type="ECO:0000313" key="16">
    <source>
        <dbReference type="EMBL" id="SEN92436.1"/>
    </source>
</evidence>
<dbReference type="GO" id="GO:0005524">
    <property type="term" value="F:ATP binding"/>
    <property type="evidence" value="ECO:0007669"/>
    <property type="project" value="UniProtKB-KW"/>
</dbReference>
<keyword evidence="7 14" id="KW-0812">Transmembrane</keyword>
<keyword evidence="6" id="KW-0808">Transferase</keyword>
<feature type="transmembrane region" description="Helical" evidence="14">
    <location>
        <begin position="12"/>
        <end position="33"/>
    </location>
</feature>
<proteinExistence type="predicted"/>
<evidence type="ECO:0000256" key="12">
    <source>
        <dbReference type="ARBA" id="ARBA00023012"/>
    </source>
</evidence>
<dbReference type="Proteomes" id="UP000199300">
    <property type="component" value="Unassembled WGS sequence"/>
</dbReference>
<evidence type="ECO:0000256" key="6">
    <source>
        <dbReference type="ARBA" id="ARBA00022679"/>
    </source>
</evidence>
<keyword evidence="12" id="KW-0902">Two-component regulatory system</keyword>
<evidence type="ECO:0000256" key="9">
    <source>
        <dbReference type="ARBA" id="ARBA00022777"/>
    </source>
</evidence>
<evidence type="ECO:0000256" key="13">
    <source>
        <dbReference type="ARBA" id="ARBA00023136"/>
    </source>
</evidence>
<keyword evidence="17" id="KW-1185">Reference proteome</keyword>
<evidence type="ECO:0000256" key="8">
    <source>
        <dbReference type="ARBA" id="ARBA00022741"/>
    </source>
</evidence>
<keyword evidence="11 14" id="KW-1133">Transmembrane helix</keyword>
<keyword evidence="13 14" id="KW-0472">Membrane</keyword>
<keyword evidence="8" id="KW-0547">Nucleotide-binding</keyword>
<evidence type="ECO:0000256" key="4">
    <source>
        <dbReference type="ARBA" id="ARBA00022475"/>
    </source>
</evidence>
<evidence type="ECO:0000256" key="5">
    <source>
        <dbReference type="ARBA" id="ARBA00022553"/>
    </source>
</evidence>
<dbReference type="InterPro" id="IPR036097">
    <property type="entry name" value="HisK_dim/P_sf"/>
</dbReference>
<dbReference type="PROSITE" id="PS50109">
    <property type="entry name" value="HIS_KIN"/>
    <property type="match status" value="1"/>
</dbReference>
<evidence type="ECO:0000256" key="11">
    <source>
        <dbReference type="ARBA" id="ARBA00022989"/>
    </source>
</evidence>
<reference evidence="16 17" key="1">
    <citation type="submission" date="2016-10" db="EMBL/GenBank/DDBJ databases">
        <authorList>
            <person name="de Groot N.N."/>
        </authorList>
    </citation>
    <scope>NUCLEOTIDE SEQUENCE [LARGE SCALE GENOMIC DNA]</scope>
    <source>
        <strain evidence="16 17">CGMCC 1.10434</strain>
    </source>
</reference>
<evidence type="ECO:0000256" key="3">
    <source>
        <dbReference type="ARBA" id="ARBA00012438"/>
    </source>
</evidence>
<dbReference type="PANTHER" id="PTHR45453:SF2">
    <property type="entry name" value="HISTIDINE KINASE"/>
    <property type="match status" value="1"/>
</dbReference>
<keyword evidence="5" id="KW-0597">Phosphoprotein</keyword>
<dbReference type="Gene3D" id="3.30.565.10">
    <property type="entry name" value="Histidine kinase-like ATPase, C-terminal domain"/>
    <property type="match status" value="1"/>
</dbReference>
<dbReference type="InterPro" id="IPR036890">
    <property type="entry name" value="HATPase_C_sf"/>
</dbReference>
<dbReference type="OrthoDB" id="9780487at2"/>
<evidence type="ECO:0000256" key="2">
    <source>
        <dbReference type="ARBA" id="ARBA00004651"/>
    </source>
</evidence>
<gene>
    <name evidence="16" type="ORF">SAMN04488134_102294</name>
</gene>
<feature type="transmembrane region" description="Helical" evidence="14">
    <location>
        <begin position="39"/>
        <end position="57"/>
    </location>
</feature>
<dbReference type="GO" id="GO:0016036">
    <property type="term" value="P:cellular response to phosphate starvation"/>
    <property type="evidence" value="ECO:0007669"/>
    <property type="project" value="TreeGrafter"/>
</dbReference>
<dbReference type="PRINTS" id="PR00344">
    <property type="entry name" value="BCTRLSENSOR"/>
</dbReference>
<accession>A0A1H8KIM3</accession>
<dbReference type="SUPFAM" id="SSF47384">
    <property type="entry name" value="Homodimeric domain of signal transducing histidine kinase"/>
    <property type="match status" value="1"/>
</dbReference>
<comment type="subcellular location">
    <subcellularLocation>
        <location evidence="2">Cell membrane</location>
        <topology evidence="2">Multi-pass membrane protein</topology>
    </subcellularLocation>
</comment>
<keyword evidence="4" id="KW-1003">Cell membrane</keyword>
<dbReference type="Pfam" id="PF02518">
    <property type="entry name" value="HATPase_c"/>
    <property type="match status" value="1"/>
</dbReference>
<evidence type="ECO:0000256" key="1">
    <source>
        <dbReference type="ARBA" id="ARBA00000085"/>
    </source>
</evidence>
<dbReference type="SUPFAM" id="SSF55874">
    <property type="entry name" value="ATPase domain of HSP90 chaperone/DNA topoisomerase II/histidine kinase"/>
    <property type="match status" value="1"/>
</dbReference>
<comment type="catalytic activity">
    <reaction evidence="1">
        <text>ATP + protein L-histidine = ADP + protein N-phospho-L-histidine.</text>
        <dbReference type="EC" id="2.7.13.3"/>
    </reaction>
</comment>
<dbReference type="PANTHER" id="PTHR45453">
    <property type="entry name" value="PHOSPHATE REGULON SENSOR PROTEIN PHOR"/>
    <property type="match status" value="1"/>
</dbReference>
<dbReference type="STRING" id="872970.SAMN04488134_102294"/>
<dbReference type="InterPro" id="IPR003661">
    <property type="entry name" value="HisK_dim/P_dom"/>
</dbReference>
<dbReference type="RefSeq" id="WP_091495607.1">
    <property type="nucleotide sequence ID" value="NZ_FODJ01000002.1"/>
</dbReference>
<dbReference type="GO" id="GO:0004721">
    <property type="term" value="F:phosphoprotein phosphatase activity"/>
    <property type="evidence" value="ECO:0007669"/>
    <property type="project" value="TreeGrafter"/>
</dbReference>
<keyword evidence="9 16" id="KW-0418">Kinase</keyword>
<dbReference type="EMBL" id="FODJ01000002">
    <property type="protein sequence ID" value="SEN92436.1"/>
    <property type="molecule type" value="Genomic_DNA"/>
</dbReference>
<dbReference type="GO" id="GO:0000155">
    <property type="term" value="F:phosphorelay sensor kinase activity"/>
    <property type="evidence" value="ECO:0007669"/>
    <property type="project" value="InterPro"/>
</dbReference>
<evidence type="ECO:0000256" key="10">
    <source>
        <dbReference type="ARBA" id="ARBA00022840"/>
    </source>
</evidence>
<dbReference type="InterPro" id="IPR005467">
    <property type="entry name" value="His_kinase_dom"/>
</dbReference>
<keyword evidence="10" id="KW-0067">ATP-binding</keyword>
<dbReference type="SMART" id="SM00388">
    <property type="entry name" value="HisKA"/>
    <property type="match status" value="1"/>
</dbReference>
<dbReference type="GO" id="GO:0005886">
    <property type="term" value="C:plasma membrane"/>
    <property type="evidence" value="ECO:0007669"/>
    <property type="project" value="UniProtKB-SubCell"/>
</dbReference>
<evidence type="ECO:0000256" key="7">
    <source>
        <dbReference type="ARBA" id="ARBA00022692"/>
    </source>
</evidence>
<evidence type="ECO:0000259" key="15">
    <source>
        <dbReference type="PROSITE" id="PS50109"/>
    </source>
</evidence>
<name>A0A1H8KIM3_9BACI</name>
<dbReference type="InterPro" id="IPR050351">
    <property type="entry name" value="BphY/WalK/GraS-like"/>
</dbReference>
<dbReference type="SMART" id="SM00387">
    <property type="entry name" value="HATPase_c"/>
    <property type="match status" value="1"/>
</dbReference>
<dbReference type="InterPro" id="IPR003594">
    <property type="entry name" value="HATPase_dom"/>
</dbReference>